<dbReference type="Proteomes" id="UP000826195">
    <property type="component" value="Unassembled WGS sequence"/>
</dbReference>
<proteinExistence type="predicted"/>
<name>A0AAV7I5M0_COTGL</name>
<sequence length="72" mass="8194">MHGRASAMIGKLWTDAELQKMYIKCPKDDPESIAISDTHCLTSQRTLLLLFTATKKKIDWLPESRDTILGFI</sequence>
<dbReference type="EMBL" id="JAHXZJ010002403">
    <property type="protein sequence ID" value="KAH0542867.1"/>
    <property type="molecule type" value="Genomic_DNA"/>
</dbReference>
<evidence type="ECO:0000313" key="2">
    <source>
        <dbReference type="Proteomes" id="UP000826195"/>
    </source>
</evidence>
<reference evidence="1 2" key="1">
    <citation type="journal article" date="2021" name="J. Hered.">
        <title>A chromosome-level genome assembly of the parasitoid wasp, Cotesia glomerata (Hymenoptera: Braconidae).</title>
        <authorList>
            <person name="Pinto B.J."/>
            <person name="Weis J.J."/>
            <person name="Gamble T."/>
            <person name="Ode P.J."/>
            <person name="Paul R."/>
            <person name="Zaspel J.M."/>
        </authorList>
    </citation>
    <scope>NUCLEOTIDE SEQUENCE [LARGE SCALE GENOMIC DNA]</scope>
    <source>
        <strain evidence="1">CgM1</strain>
    </source>
</reference>
<comment type="caution">
    <text evidence="1">The sequence shown here is derived from an EMBL/GenBank/DDBJ whole genome shotgun (WGS) entry which is preliminary data.</text>
</comment>
<accession>A0AAV7I5M0</accession>
<gene>
    <name evidence="1" type="ORF">KQX54_000488</name>
</gene>
<organism evidence="1 2">
    <name type="scientific">Cotesia glomerata</name>
    <name type="common">Lepidopteran parasitic wasp</name>
    <name type="synonym">Apanteles glomeratus</name>
    <dbReference type="NCBI Taxonomy" id="32391"/>
    <lineage>
        <taxon>Eukaryota</taxon>
        <taxon>Metazoa</taxon>
        <taxon>Ecdysozoa</taxon>
        <taxon>Arthropoda</taxon>
        <taxon>Hexapoda</taxon>
        <taxon>Insecta</taxon>
        <taxon>Pterygota</taxon>
        <taxon>Neoptera</taxon>
        <taxon>Endopterygota</taxon>
        <taxon>Hymenoptera</taxon>
        <taxon>Apocrita</taxon>
        <taxon>Ichneumonoidea</taxon>
        <taxon>Braconidae</taxon>
        <taxon>Microgastrinae</taxon>
        <taxon>Cotesia</taxon>
    </lineage>
</organism>
<dbReference type="AlphaFoldDB" id="A0AAV7I5M0"/>
<evidence type="ECO:0000313" key="1">
    <source>
        <dbReference type="EMBL" id="KAH0542867.1"/>
    </source>
</evidence>
<protein>
    <submittedName>
        <fullName evidence="1">Uncharacterized protein</fullName>
    </submittedName>
</protein>
<keyword evidence="2" id="KW-1185">Reference proteome</keyword>